<gene>
    <name evidence="1" type="ordered locus">Spica_0913</name>
</gene>
<dbReference type="Proteomes" id="UP000000503">
    <property type="component" value="Chromosome"/>
</dbReference>
<dbReference type="GO" id="GO:0006508">
    <property type="term" value="P:proteolysis"/>
    <property type="evidence" value="ECO:0007669"/>
    <property type="project" value="InterPro"/>
</dbReference>
<dbReference type="KEGG" id="scd:Spica_0913"/>
<protein>
    <submittedName>
        <fullName evidence="1">Uncharacterized protein</fullName>
    </submittedName>
</protein>
<dbReference type="EMBL" id="CP002868">
    <property type="protein sequence ID" value="AEJ19063.1"/>
    <property type="molecule type" value="Genomic_DNA"/>
</dbReference>
<evidence type="ECO:0000313" key="1">
    <source>
        <dbReference type="EMBL" id="AEJ19063.1"/>
    </source>
</evidence>
<dbReference type="GO" id="GO:0004190">
    <property type="term" value="F:aspartic-type endopeptidase activity"/>
    <property type="evidence" value="ECO:0007669"/>
    <property type="project" value="InterPro"/>
</dbReference>
<dbReference type="InterPro" id="IPR020080">
    <property type="entry name" value="OM_adhesin/peptidase_omptin"/>
</dbReference>
<dbReference type="OrthoDB" id="362311at2"/>
<dbReference type="SUPFAM" id="SSF69917">
    <property type="entry name" value="OMPT-like"/>
    <property type="match status" value="1"/>
</dbReference>
<dbReference type="HOGENOM" id="CLU_868508_0_0_12"/>
<sequence length="323" mass="36083">MRSLFNVKYANLLLLVGVWNTIGPIASCFPLGGMGQFSFSSETNTGVSWGRVEELVFQGEKQISRLLWDTNWVPHLGVKGTVRYRWFTGTLEAATAFPVRSGALEDFDYLLSDASKPSHYSWHEAYLDKDMFFGTSWGIRFPLVTGIAVESQLGFAYQNRKWTGQNGYLQYPVSGYWTGAESKQILAGPVISYEQSLWYPRLVLAVNWGLSGTTGLSVGGSWIPYLHIQALDNHFLRDPPMQFYDQLQDGSGYKGAVKLVVNSEGTARGEKTCYMGLKVRSFYVKGSTASRTIGSPDVNFVMDPVYSAGSRELIWQFSVGIRM</sequence>
<name>F8F1L0_GRAC1</name>
<evidence type="ECO:0000313" key="2">
    <source>
        <dbReference type="Proteomes" id="UP000000503"/>
    </source>
</evidence>
<dbReference type="Gene3D" id="2.40.128.90">
    <property type="entry name" value="OMPT-like"/>
    <property type="match status" value="1"/>
</dbReference>
<accession>F8F1L0</accession>
<dbReference type="InterPro" id="IPR053724">
    <property type="entry name" value="OMP_A26_sf"/>
</dbReference>
<dbReference type="STRING" id="744872.Spica_0913"/>
<proteinExistence type="predicted"/>
<dbReference type="Pfam" id="PF01278">
    <property type="entry name" value="Omptin"/>
    <property type="match status" value="1"/>
</dbReference>
<dbReference type="GO" id="GO:0009279">
    <property type="term" value="C:cell outer membrane"/>
    <property type="evidence" value="ECO:0007669"/>
    <property type="project" value="InterPro"/>
</dbReference>
<keyword evidence="2" id="KW-1185">Reference proteome</keyword>
<reference evidence="2" key="1">
    <citation type="journal article" date="2013" name="Stand. Genomic Sci.">
        <title>Genome sequence of the thermophilic fresh-water bacterium Spirochaeta caldaria type strain (H1(T)), reclassification of Spirochaeta caldaria, Spirochaeta stenostrepta, and Spirochaeta zuelzerae in the genus Treponema as Treponema caldaria comb. nov., Treponema stenostrepta comb. nov., and Treponema zuelzerae comb. nov., and emendation of the genus Treponema.</title>
        <authorList>
            <person name="Abt B."/>
            <person name="Goker M."/>
            <person name="Scheuner C."/>
            <person name="Han C."/>
            <person name="Lu M."/>
            <person name="Misra M."/>
            <person name="Lapidus A."/>
            <person name="Nolan M."/>
            <person name="Lucas S."/>
            <person name="Hammon N."/>
            <person name="Deshpande S."/>
            <person name="Cheng J.F."/>
            <person name="Tapia R."/>
            <person name="Goodwin L.A."/>
            <person name="Pitluck S."/>
            <person name="Liolios K."/>
            <person name="Pagani I."/>
            <person name="Ivanova N."/>
            <person name="Mavromatis K."/>
            <person name="Mikhailova N."/>
            <person name="Huntemann M."/>
            <person name="Pati A."/>
            <person name="Chen A."/>
            <person name="Palaniappan K."/>
            <person name="Land M."/>
            <person name="Hauser L."/>
            <person name="Jeffries C.D."/>
            <person name="Rohde M."/>
            <person name="Spring S."/>
            <person name="Gronow S."/>
            <person name="Detter J.C."/>
            <person name="Bristow J."/>
            <person name="Eisen J.A."/>
            <person name="Markowitz V."/>
            <person name="Hugenholtz P."/>
            <person name="Kyrpides N.C."/>
            <person name="Woyke T."/>
            <person name="Klenk H.P."/>
        </authorList>
    </citation>
    <scope>NUCLEOTIDE SEQUENCE</scope>
    <source>
        <strain evidence="2">ATCC 51460 / DSM 7334 / H1</strain>
    </source>
</reference>
<organism evidence="1 2">
    <name type="scientific">Gracilinema caldarium (strain ATCC 51460 / DSM 7334 / H1)</name>
    <name type="common">Treponema caldarium</name>
    <dbReference type="NCBI Taxonomy" id="744872"/>
    <lineage>
        <taxon>Bacteria</taxon>
        <taxon>Pseudomonadati</taxon>
        <taxon>Spirochaetota</taxon>
        <taxon>Spirochaetia</taxon>
        <taxon>Spirochaetales</taxon>
        <taxon>Breznakiellaceae</taxon>
        <taxon>Gracilinema</taxon>
    </lineage>
</organism>
<dbReference type="AlphaFoldDB" id="F8F1L0"/>
<dbReference type="InterPro" id="IPR000036">
    <property type="entry name" value="Peptidase_A26_omptin"/>
</dbReference>
<dbReference type="RefSeq" id="WP_013968374.1">
    <property type="nucleotide sequence ID" value="NC_015732.1"/>
</dbReference>
<dbReference type="eggNOG" id="COG4571">
    <property type="taxonomic scope" value="Bacteria"/>
</dbReference>